<reference evidence="1" key="2">
    <citation type="journal article" date="2015" name="Fish Shellfish Immunol.">
        <title>Early steps in the European eel (Anguilla anguilla)-Vibrio vulnificus interaction in the gills: Role of the RtxA13 toxin.</title>
        <authorList>
            <person name="Callol A."/>
            <person name="Pajuelo D."/>
            <person name="Ebbesson L."/>
            <person name="Teles M."/>
            <person name="MacKenzie S."/>
            <person name="Amaro C."/>
        </authorList>
    </citation>
    <scope>NUCLEOTIDE SEQUENCE</scope>
</reference>
<dbReference type="AlphaFoldDB" id="A0A0E9SJF0"/>
<accession>A0A0E9SJF0</accession>
<name>A0A0E9SJF0_ANGAN</name>
<evidence type="ECO:0000313" key="1">
    <source>
        <dbReference type="EMBL" id="JAH41352.1"/>
    </source>
</evidence>
<proteinExistence type="predicted"/>
<protein>
    <submittedName>
        <fullName evidence="1">Uncharacterized protein</fullName>
    </submittedName>
</protein>
<sequence length="17" mass="1956">MQTAKPHHKNECKCSVD</sequence>
<dbReference type="EMBL" id="GBXM01067225">
    <property type="protein sequence ID" value="JAH41352.1"/>
    <property type="molecule type" value="Transcribed_RNA"/>
</dbReference>
<organism evidence="1">
    <name type="scientific">Anguilla anguilla</name>
    <name type="common">European freshwater eel</name>
    <name type="synonym">Muraena anguilla</name>
    <dbReference type="NCBI Taxonomy" id="7936"/>
    <lineage>
        <taxon>Eukaryota</taxon>
        <taxon>Metazoa</taxon>
        <taxon>Chordata</taxon>
        <taxon>Craniata</taxon>
        <taxon>Vertebrata</taxon>
        <taxon>Euteleostomi</taxon>
        <taxon>Actinopterygii</taxon>
        <taxon>Neopterygii</taxon>
        <taxon>Teleostei</taxon>
        <taxon>Anguilliformes</taxon>
        <taxon>Anguillidae</taxon>
        <taxon>Anguilla</taxon>
    </lineage>
</organism>
<reference evidence="1" key="1">
    <citation type="submission" date="2014-11" db="EMBL/GenBank/DDBJ databases">
        <authorList>
            <person name="Amaro Gonzalez C."/>
        </authorList>
    </citation>
    <scope>NUCLEOTIDE SEQUENCE</scope>
</reference>